<dbReference type="EMBL" id="AGWK01000037">
    <property type="protein sequence ID" value="EHO69529.1"/>
    <property type="molecule type" value="Genomic_DNA"/>
</dbReference>
<protein>
    <submittedName>
        <fullName evidence="2">Uncharacterized protein</fullName>
    </submittedName>
</protein>
<accession>H1Q3B5</accession>
<dbReference type="STRING" id="883158.HMPREF9140_01403"/>
<proteinExistence type="predicted"/>
<feature type="region of interest" description="Disordered" evidence="1">
    <location>
        <begin position="45"/>
        <end position="77"/>
    </location>
</feature>
<dbReference type="PATRIC" id="fig|883158.3.peg.1397"/>
<sequence length="77" mass="8587">MVKSSTNSNSRPMKEKSYICPRIIVIKIESEGLLELSLGVSGNNYATTGGDAKQDIFEDEDSGWDEEEQPHPSINNW</sequence>
<gene>
    <name evidence="2" type="ORF">HMPREF9140_01403</name>
</gene>
<feature type="compositionally biased region" description="Acidic residues" evidence="1">
    <location>
        <begin position="57"/>
        <end position="68"/>
    </location>
</feature>
<organism evidence="2 3">
    <name type="scientific">Prevotella micans F0438</name>
    <dbReference type="NCBI Taxonomy" id="883158"/>
    <lineage>
        <taxon>Bacteria</taxon>
        <taxon>Pseudomonadati</taxon>
        <taxon>Bacteroidota</taxon>
        <taxon>Bacteroidia</taxon>
        <taxon>Bacteroidales</taxon>
        <taxon>Prevotellaceae</taxon>
        <taxon>Prevotella</taxon>
    </lineage>
</organism>
<evidence type="ECO:0000313" key="2">
    <source>
        <dbReference type="EMBL" id="EHO69529.1"/>
    </source>
</evidence>
<dbReference type="HOGENOM" id="CLU_2635113_0_0_10"/>
<evidence type="ECO:0000256" key="1">
    <source>
        <dbReference type="SAM" id="MobiDB-lite"/>
    </source>
</evidence>
<dbReference type="AlphaFoldDB" id="H1Q3B5"/>
<reference evidence="2 3" key="1">
    <citation type="submission" date="2011-12" db="EMBL/GenBank/DDBJ databases">
        <title>The Genome Sequence of Prevotella micans F0438.</title>
        <authorList>
            <consortium name="The Broad Institute Genome Sequencing Platform"/>
            <person name="Earl A."/>
            <person name="Ward D."/>
            <person name="Feldgarden M."/>
            <person name="Gevers D."/>
            <person name="Izard J."/>
            <person name="Baranova O.V."/>
            <person name="Blanton J.M."/>
            <person name="Wade W.G."/>
            <person name="Dewhirst F.E."/>
            <person name="Young S.K."/>
            <person name="Zeng Q."/>
            <person name="Gargeya S."/>
            <person name="Fitzgerald M."/>
            <person name="Haas B."/>
            <person name="Abouelleil A."/>
            <person name="Alvarado L."/>
            <person name="Arachchi H.M."/>
            <person name="Berlin A."/>
            <person name="Chapman S.B."/>
            <person name="Gearin G."/>
            <person name="Goldberg J."/>
            <person name="Griggs A."/>
            <person name="Gujja S."/>
            <person name="Hansen M."/>
            <person name="Heiman D."/>
            <person name="Howarth C."/>
            <person name="Larimer J."/>
            <person name="Lui A."/>
            <person name="MacDonald P.J.P."/>
            <person name="McCowen C."/>
            <person name="Montmayeur A."/>
            <person name="Murphy C."/>
            <person name="Neiman D."/>
            <person name="Pearson M."/>
            <person name="Priest M."/>
            <person name="Roberts A."/>
            <person name="Saif S."/>
            <person name="Shea T."/>
            <person name="Sisk P."/>
            <person name="Stolte C."/>
            <person name="Sykes S."/>
            <person name="Wortman J."/>
            <person name="Nusbaum C."/>
            <person name="Birren B."/>
        </authorList>
    </citation>
    <scope>NUCLEOTIDE SEQUENCE [LARGE SCALE GENOMIC DNA]</scope>
    <source>
        <strain evidence="2 3">F0438</strain>
    </source>
</reference>
<keyword evidence="3" id="KW-1185">Reference proteome</keyword>
<name>H1Q3B5_9BACT</name>
<evidence type="ECO:0000313" key="3">
    <source>
        <dbReference type="Proteomes" id="UP000016023"/>
    </source>
</evidence>
<dbReference type="Proteomes" id="UP000016023">
    <property type="component" value="Unassembled WGS sequence"/>
</dbReference>
<comment type="caution">
    <text evidence="2">The sequence shown here is derived from an EMBL/GenBank/DDBJ whole genome shotgun (WGS) entry which is preliminary data.</text>
</comment>